<sequence>MVTRRNMLAAGAGLAVAGGLSAPAIAQKTHRWRIQTLWQAGTVNQQAFERFCENVKAMTEGRVQITPLAAGAVVGTLETLDAVSRGLLDGHHPATVYWTGRNPAFGVLGDLNGAYDTPYQAQDYFENYGGLDLLRETYKPLKIYPIGVAWWGMESIPVNRPVRSPDDLKGLKMRLPQGMSADIFAKFGVVAVNLPGTEVFSGLDRGVIEAADWGTLGMNAEIGLHEKAKYALFPGFHSMPVGDVSVNQERWDALSPDLKAILATAVRDFCRDMIQSVGRQDASTAVALAENKVELISWSPDSRRKFRDVAAQVWADYAKKNDLCRKAIEGQMAYLKSRGLMG</sequence>
<dbReference type="GO" id="GO:0055085">
    <property type="term" value="P:transmembrane transport"/>
    <property type="evidence" value="ECO:0007669"/>
    <property type="project" value="InterPro"/>
</dbReference>
<dbReference type="RefSeq" id="WP_203195314.1">
    <property type="nucleotide sequence ID" value="NZ_CP063362.1"/>
</dbReference>
<dbReference type="PROSITE" id="PS51318">
    <property type="entry name" value="TAT"/>
    <property type="match status" value="1"/>
</dbReference>
<accession>A0A974PS23</accession>
<dbReference type="InterPro" id="IPR038404">
    <property type="entry name" value="TRAP_DctP_sf"/>
</dbReference>
<proteinExistence type="predicted"/>
<keyword evidence="4" id="KW-1185">Reference proteome</keyword>
<dbReference type="InterPro" id="IPR018389">
    <property type="entry name" value="DctP_fam"/>
</dbReference>
<dbReference type="Proteomes" id="UP000596427">
    <property type="component" value="Chromosome"/>
</dbReference>
<protein>
    <submittedName>
        <fullName evidence="3">TRAP transporter substrate-binding protein</fullName>
    </submittedName>
</protein>
<dbReference type="PANTHER" id="PTHR33376:SF5">
    <property type="entry name" value="EXTRACYTOPLASMIC SOLUTE RECEPTOR PROTEIN"/>
    <property type="match status" value="1"/>
</dbReference>
<dbReference type="KEGG" id="xdi:EZH22_09005"/>
<reference evidence="3 4" key="1">
    <citation type="submission" date="2020-10" db="EMBL/GenBank/DDBJ databases">
        <title>Degradation of 1,4-Dioxane by Xanthobacter sp. YN2, via a Novel Group-2 Soluble Di-Iron Monooxygenase.</title>
        <authorList>
            <person name="Ma F."/>
            <person name="Wang Y."/>
            <person name="Yang J."/>
            <person name="Guo H."/>
            <person name="Su D."/>
            <person name="Yu L."/>
        </authorList>
    </citation>
    <scope>NUCLEOTIDE SEQUENCE [LARGE SCALE GENOMIC DNA]</scope>
    <source>
        <strain evidence="3 4">YN2</strain>
    </source>
</reference>
<evidence type="ECO:0000256" key="1">
    <source>
        <dbReference type="ARBA" id="ARBA00022729"/>
    </source>
</evidence>
<dbReference type="NCBIfam" id="NF037995">
    <property type="entry name" value="TRAP_S1"/>
    <property type="match status" value="1"/>
</dbReference>
<dbReference type="InterPro" id="IPR006311">
    <property type="entry name" value="TAT_signal"/>
</dbReference>
<name>A0A974PS23_9HYPH</name>
<feature type="signal peptide" evidence="2">
    <location>
        <begin position="1"/>
        <end position="26"/>
    </location>
</feature>
<keyword evidence="1 2" id="KW-0732">Signal</keyword>
<organism evidence="3 4">
    <name type="scientific">Xanthobacter dioxanivorans</name>
    <dbReference type="NCBI Taxonomy" id="2528964"/>
    <lineage>
        <taxon>Bacteria</taxon>
        <taxon>Pseudomonadati</taxon>
        <taxon>Pseudomonadota</taxon>
        <taxon>Alphaproteobacteria</taxon>
        <taxon>Hyphomicrobiales</taxon>
        <taxon>Xanthobacteraceae</taxon>
        <taxon>Xanthobacter</taxon>
    </lineage>
</organism>
<dbReference type="Gene3D" id="3.40.190.170">
    <property type="entry name" value="Bacterial extracellular solute-binding protein, family 7"/>
    <property type="match status" value="1"/>
</dbReference>
<dbReference type="EMBL" id="CP063362">
    <property type="protein sequence ID" value="QRG08406.1"/>
    <property type="molecule type" value="Genomic_DNA"/>
</dbReference>
<dbReference type="CDD" id="cd13604">
    <property type="entry name" value="PBP2_TRAP_ketoacid_lactate_like"/>
    <property type="match status" value="1"/>
</dbReference>
<evidence type="ECO:0000313" key="3">
    <source>
        <dbReference type="EMBL" id="QRG08406.1"/>
    </source>
</evidence>
<dbReference type="PANTHER" id="PTHR33376">
    <property type="match status" value="1"/>
</dbReference>
<gene>
    <name evidence="3" type="ORF">EZH22_09005</name>
</gene>
<dbReference type="AlphaFoldDB" id="A0A974PS23"/>
<dbReference type="Pfam" id="PF03480">
    <property type="entry name" value="DctP"/>
    <property type="match status" value="1"/>
</dbReference>
<evidence type="ECO:0000313" key="4">
    <source>
        <dbReference type="Proteomes" id="UP000596427"/>
    </source>
</evidence>
<evidence type="ECO:0000256" key="2">
    <source>
        <dbReference type="SAM" id="SignalP"/>
    </source>
</evidence>
<feature type="chain" id="PRO_5036939941" evidence="2">
    <location>
        <begin position="27"/>
        <end position="342"/>
    </location>
</feature>